<dbReference type="HAMAP" id="MF_01886">
    <property type="entry name" value="tRNA_acetyltr_TmcA"/>
    <property type="match status" value="1"/>
</dbReference>
<evidence type="ECO:0000313" key="12">
    <source>
        <dbReference type="EMBL" id="PSW10783.1"/>
    </source>
</evidence>
<keyword evidence="5 9" id="KW-0547">Nucleotide-binding</keyword>
<dbReference type="InterPro" id="IPR000182">
    <property type="entry name" value="GNAT_dom"/>
</dbReference>
<dbReference type="SUPFAM" id="SSF55729">
    <property type="entry name" value="Acyl-CoA N-acyltransferases (Nat)"/>
    <property type="match status" value="1"/>
</dbReference>
<dbReference type="AlphaFoldDB" id="A0A2T3NAQ2"/>
<dbReference type="InterPro" id="IPR027417">
    <property type="entry name" value="P-loop_NTPase"/>
</dbReference>
<accession>A0A2T3NAQ2</accession>
<comment type="function">
    <text evidence="9">Catalyzes the formation of N(4)-acetylcytidine (ac(4)C) at the wobble position of tRNA(Met), by using acetyl-CoA as an acetyl donor and ATP (or GTP).</text>
</comment>
<feature type="binding site" evidence="9">
    <location>
        <position position="177"/>
    </location>
    <ligand>
        <name>ATP</name>
        <dbReference type="ChEBI" id="CHEBI:30616"/>
    </ligand>
</feature>
<comment type="caution">
    <text evidence="9">Lacks conserved residue(s) required for the propagation of feature annotation.</text>
</comment>
<dbReference type="Gene3D" id="3.40.630.30">
    <property type="match status" value="1"/>
</dbReference>
<keyword evidence="3 9" id="KW-0808">Transferase</keyword>
<dbReference type="InterPro" id="IPR024914">
    <property type="entry name" value="tRNA_acetyltr_TmcA"/>
</dbReference>
<evidence type="ECO:0000256" key="8">
    <source>
        <dbReference type="ARBA" id="ARBA00023315"/>
    </source>
</evidence>
<protein>
    <recommendedName>
        <fullName evidence="9">tRNA(Met) cytidine acetyltransferase TmcA</fullName>
        <ecNumber evidence="9">2.3.1.193</ecNumber>
    </recommendedName>
</protein>
<dbReference type="InterPro" id="IPR013562">
    <property type="entry name" value="TmcA/NAT10_N"/>
</dbReference>
<keyword evidence="4 9" id="KW-0819">tRNA processing</keyword>
<feature type="binding site" evidence="9">
    <location>
        <position position="534"/>
    </location>
    <ligand>
        <name>acetyl-CoA</name>
        <dbReference type="ChEBI" id="CHEBI:57288"/>
    </ligand>
</feature>
<reference evidence="12 13" key="1">
    <citation type="submission" date="2018-03" db="EMBL/GenBank/DDBJ databases">
        <title>Whole genome sequencing of Histamine producing bacteria.</title>
        <authorList>
            <person name="Butler K."/>
        </authorList>
    </citation>
    <scope>NUCLEOTIDE SEQUENCE [LARGE SCALE GENOMIC DNA]</scope>
    <source>
        <strain evidence="12 13">DSM 19138</strain>
    </source>
</reference>
<dbReference type="InterPro" id="IPR038321">
    <property type="entry name" value="TmcA_C_sf"/>
</dbReference>
<dbReference type="Pfam" id="PF05127">
    <property type="entry name" value="NAT10_TcmA_helicase"/>
    <property type="match status" value="1"/>
</dbReference>
<proteinExistence type="inferred from homology"/>
<dbReference type="GO" id="GO:0000049">
    <property type="term" value="F:tRNA binding"/>
    <property type="evidence" value="ECO:0007669"/>
    <property type="project" value="UniProtKB-UniRule"/>
</dbReference>
<dbReference type="Pfam" id="PF13718">
    <property type="entry name" value="GNAT_acetyltr_2"/>
    <property type="match status" value="1"/>
</dbReference>
<feature type="binding site" evidence="9">
    <location>
        <begin position="488"/>
        <end position="490"/>
    </location>
    <ligand>
        <name>acetyl-CoA</name>
        <dbReference type="ChEBI" id="CHEBI:57288"/>
    </ligand>
</feature>
<dbReference type="OrthoDB" id="5578851at2"/>
<dbReference type="GO" id="GO:0051392">
    <property type="term" value="F:tRNA cytidine N4-acetyltransferase activity"/>
    <property type="evidence" value="ECO:0007669"/>
    <property type="project" value="UniProtKB-UniRule"/>
</dbReference>
<evidence type="ECO:0000256" key="7">
    <source>
        <dbReference type="ARBA" id="ARBA00022884"/>
    </source>
</evidence>
<evidence type="ECO:0000256" key="1">
    <source>
        <dbReference type="ARBA" id="ARBA00022490"/>
    </source>
</evidence>
<evidence type="ECO:0000256" key="6">
    <source>
        <dbReference type="ARBA" id="ARBA00022840"/>
    </source>
</evidence>
<dbReference type="InterPro" id="IPR032672">
    <property type="entry name" value="TmcA/NAT10/Kre33"/>
</dbReference>
<dbReference type="GO" id="GO:1990883">
    <property type="term" value="F:18S rRNA cytidine N-acetyltransferase activity"/>
    <property type="evidence" value="ECO:0007669"/>
    <property type="project" value="TreeGrafter"/>
</dbReference>
<feature type="binding site" evidence="9">
    <location>
        <position position="345"/>
    </location>
    <ligand>
        <name>ATP</name>
        <dbReference type="ChEBI" id="CHEBI:30616"/>
    </ligand>
</feature>
<keyword evidence="7 9" id="KW-0694">RNA-binding</keyword>
<comment type="similarity">
    <text evidence="9">Belongs to the TmcA family.</text>
</comment>
<feature type="domain" description="Helicase ATP-binding" evidence="11">
    <location>
        <begin position="187"/>
        <end position="328"/>
    </location>
</feature>
<dbReference type="InterPro" id="IPR016181">
    <property type="entry name" value="Acyl_CoA_acyltransferase"/>
</dbReference>
<sequence>MSQLSLFCRTLAERAAQQNIRHLVVAKGGKAWSEKVVEAFSQHYADKLFCGEPLIDGSESIPFKKAKLWLGRECQMLTINGHHGIDAQALGALSGTVVGGGVLLLLLPDEWFEQTDSHFCQRLNHLLQHNSVVWLEAKQPLPPLPDADCVLAAMVSETESAPLEDVPLPFGALTACQVGAVEAIRKVVTGHRKRPLVLTADRGRGKSAALGLAAASLLAERDIHIVVTAPSYLASQTVFQHVAEQFGLVFSQQKRLEVGQGCIEFIAPDALLTELPSADVVFVDEAAAIPSPVLQSLLAAFNRLVFSSTVHGYEGTGRGFAVKFRQQLDSVMPQWRGVEMKQAIRWADNDPLEKWIFNALLLDAEIETTGLDPATASYEYLDKAQLLSSPVLLSSLFGLLVNAHYQTSPADLVNLLDDDALHIWLCRNGEHVLGCCLIVDEGGFSKELAQQVLLGKRRPRGHLLAQSLAAHLGIVEGAIQRSGRILRIAVHPDFQQQGIGQQLLASVRGWASSRYDFIGTSFGYVPELLLFWQRAGYQPVRLGLQKDAASGYPSLLCVLPISDGSQLWFPQARILFAAGLMVNACEAFKEMPTEELLPLLLDSASLHPIPTSLPHEWVEQQLYLFGVGGLGYELVLPVLQQYVWQRLASSTNLSQLSSFNLVVAKVIQRKSWGDIVSQFNFTGRKQAEQALRDLVSADIHNHSLARSE</sequence>
<keyword evidence="6 9" id="KW-0067">ATP-binding</keyword>
<dbReference type="RefSeq" id="WP_107299418.1">
    <property type="nucleotide sequence ID" value="NZ_PYMB01000009.1"/>
</dbReference>
<organism evidence="12 13">
    <name type="scientific">Photobacterium rosenbergii</name>
    <dbReference type="NCBI Taxonomy" id="294936"/>
    <lineage>
        <taxon>Bacteria</taxon>
        <taxon>Pseudomonadati</taxon>
        <taxon>Pseudomonadota</taxon>
        <taxon>Gammaproteobacteria</taxon>
        <taxon>Vibrionales</taxon>
        <taxon>Vibrionaceae</taxon>
        <taxon>Photobacterium</taxon>
    </lineage>
</organism>
<name>A0A2T3NAQ2_9GAMM</name>
<evidence type="ECO:0000313" key="13">
    <source>
        <dbReference type="Proteomes" id="UP000241346"/>
    </source>
</evidence>
<dbReference type="GO" id="GO:0002101">
    <property type="term" value="P:tRNA wobble cytosine modification"/>
    <property type="evidence" value="ECO:0007669"/>
    <property type="project" value="UniProtKB-UniRule"/>
</dbReference>
<gene>
    <name evidence="9" type="primary">tmcA</name>
    <name evidence="12" type="ORF">C9J01_17435</name>
</gene>
<dbReference type="Gene3D" id="1.20.120.890">
    <property type="entry name" value="tRNA(Met) cytidine acetyltransferase, tail domain"/>
    <property type="match status" value="1"/>
</dbReference>
<dbReference type="Gene3D" id="3.40.50.300">
    <property type="entry name" value="P-loop containing nucleotide triphosphate hydrolases"/>
    <property type="match status" value="1"/>
</dbReference>
<dbReference type="EMBL" id="PYMB01000009">
    <property type="protein sequence ID" value="PSW10783.1"/>
    <property type="molecule type" value="Genomic_DNA"/>
</dbReference>
<keyword evidence="1 9" id="KW-0963">Cytoplasm</keyword>
<evidence type="ECO:0000259" key="11">
    <source>
        <dbReference type="PROSITE" id="PS51192"/>
    </source>
</evidence>
<keyword evidence="8 9" id="KW-0012">Acyltransferase</keyword>
<comment type="subcellular location">
    <subcellularLocation>
        <location evidence="9">Cytoplasm</location>
    </subcellularLocation>
</comment>
<comment type="catalytic activity">
    <reaction evidence="9">
        <text>cytidine(34) in elongator tRNA(Met) + acetyl-CoA + ATP + H2O = N(4)-acetylcytidine(34) in elongator tRNA(Met) + ADP + phosphate + CoA + H(+)</text>
        <dbReference type="Rhea" id="RHEA:43788"/>
        <dbReference type="Rhea" id="RHEA-COMP:10693"/>
        <dbReference type="Rhea" id="RHEA-COMP:10694"/>
        <dbReference type="ChEBI" id="CHEBI:15377"/>
        <dbReference type="ChEBI" id="CHEBI:15378"/>
        <dbReference type="ChEBI" id="CHEBI:30616"/>
        <dbReference type="ChEBI" id="CHEBI:43474"/>
        <dbReference type="ChEBI" id="CHEBI:57287"/>
        <dbReference type="ChEBI" id="CHEBI:57288"/>
        <dbReference type="ChEBI" id="CHEBI:74900"/>
        <dbReference type="ChEBI" id="CHEBI:82748"/>
        <dbReference type="ChEBI" id="CHEBI:456216"/>
        <dbReference type="EC" id="2.3.1.193"/>
    </reaction>
</comment>
<comment type="caution">
    <text evidence="12">The sequence shown here is derived from an EMBL/GenBank/DDBJ whole genome shotgun (WGS) entry which is preliminary data.</text>
</comment>
<dbReference type="GO" id="GO:0005737">
    <property type="term" value="C:cytoplasm"/>
    <property type="evidence" value="ECO:0007669"/>
    <property type="project" value="UniProtKB-SubCell"/>
</dbReference>
<evidence type="ECO:0000256" key="5">
    <source>
        <dbReference type="ARBA" id="ARBA00022741"/>
    </source>
</evidence>
<dbReference type="PROSITE" id="PS51186">
    <property type="entry name" value="GNAT"/>
    <property type="match status" value="1"/>
</dbReference>
<dbReference type="InterPro" id="IPR014001">
    <property type="entry name" value="Helicase_ATP-bd"/>
</dbReference>
<dbReference type="PANTHER" id="PTHR10925">
    <property type="entry name" value="N-ACETYLTRANSFERASE 10"/>
    <property type="match status" value="1"/>
</dbReference>
<dbReference type="PANTHER" id="PTHR10925:SF5">
    <property type="entry name" value="RNA CYTIDINE ACETYLTRANSFERASE"/>
    <property type="match status" value="1"/>
</dbReference>
<dbReference type="Proteomes" id="UP000241346">
    <property type="component" value="Unassembled WGS sequence"/>
</dbReference>
<feature type="domain" description="N-acetyltransferase" evidence="10">
    <location>
        <begin position="410"/>
        <end position="562"/>
    </location>
</feature>
<feature type="binding site" evidence="9">
    <location>
        <begin position="171"/>
        <end position="172"/>
    </location>
    <ligand>
        <name>ATP</name>
        <dbReference type="ChEBI" id="CHEBI:30616"/>
    </ligand>
</feature>
<dbReference type="EC" id="2.3.1.193" evidence="9"/>
<feature type="binding site" evidence="9">
    <location>
        <position position="527"/>
    </location>
    <ligand>
        <name>acetyl-CoA</name>
        <dbReference type="ChEBI" id="CHEBI:57288"/>
    </ligand>
</feature>
<dbReference type="Gene3D" id="3.40.50.11040">
    <property type="match status" value="1"/>
</dbReference>
<dbReference type="PROSITE" id="PS51192">
    <property type="entry name" value="HELICASE_ATP_BIND_1"/>
    <property type="match status" value="1"/>
</dbReference>
<keyword evidence="2 9" id="KW-0820">tRNA-binding</keyword>
<dbReference type="GO" id="GO:0005524">
    <property type="term" value="F:ATP binding"/>
    <property type="evidence" value="ECO:0007669"/>
    <property type="project" value="UniProtKB-UniRule"/>
</dbReference>
<dbReference type="GO" id="GO:0051391">
    <property type="term" value="P:tRNA acetylation"/>
    <property type="evidence" value="ECO:0007669"/>
    <property type="project" value="UniProtKB-UniRule"/>
</dbReference>
<dbReference type="Pfam" id="PF08351">
    <property type="entry name" value="TmcA_N"/>
    <property type="match status" value="1"/>
</dbReference>
<dbReference type="SUPFAM" id="SSF52540">
    <property type="entry name" value="P-loop containing nucleoside triphosphate hydrolases"/>
    <property type="match status" value="1"/>
</dbReference>
<evidence type="ECO:0000259" key="10">
    <source>
        <dbReference type="PROSITE" id="PS51186"/>
    </source>
</evidence>
<dbReference type="InterPro" id="IPR007807">
    <property type="entry name" value="TcmA/NAT10_helicase"/>
</dbReference>
<evidence type="ECO:0000256" key="9">
    <source>
        <dbReference type="HAMAP-Rule" id="MF_01886"/>
    </source>
</evidence>
<evidence type="ECO:0000256" key="4">
    <source>
        <dbReference type="ARBA" id="ARBA00022694"/>
    </source>
</evidence>
<dbReference type="GO" id="GO:1904812">
    <property type="term" value="P:rRNA acetylation involved in maturation of SSU-rRNA"/>
    <property type="evidence" value="ECO:0007669"/>
    <property type="project" value="TreeGrafter"/>
</dbReference>
<evidence type="ECO:0000256" key="3">
    <source>
        <dbReference type="ARBA" id="ARBA00022679"/>
    </source>
</evidence>
<evidence type="ECO:0000256" key="2">
    <source>
        <dbReference type="ARBA" id="ARBA00022555"/>
    </source>
</evidence>